<dbReference type="Pfam" id="PF00155">
    <property type="entry name" value="Aminotran_1_2"/>
    <property type="match status" value="1"/>
</dbReference>
<evidence type="ECO:0000256" key="8">
    <source>
        <dbReference type="ARBA" id="ARBA00029996"/>
    </source>
</evidence>
<dbReference type="Gene3D" id="3.40.640.10">
    <property type="entry name" value="Type I PLP-dependent aspartate aminotransferase-like (Major domain)"/>
    <property type="match status" value="1"/>
</dbReference>
<dbReference type="AlphaFoldDB" id="C9R8D3"/>
<protein>
    <recommendedName>
        <fullName evidence="4">threonine-phosphate decarboxylase</fullName>
        <ecNumber evidence="4">4.1.1.81</ecNumber>
    </recommendedName>
    <alternativeName>
        <fullName evidence="8">L-threonine-O-3-phosphate decarboxylase</fullName>
    </alternativeName>
</protein>
<dbReference type="GO" id="GO:0009236">
    <property type="term" value="P:cobalamin biosynthetic process"/>
    <property type="evidence" value="ECO:0007669"/>
    <property type="project" value="UniProtKB-UniPathway"/>
</dbReference>
<name>C9R8D3_AMMDK</name>
<proteinExistence type="predicted"/>
<feature type="domain" description="Aminotransferase class I/classII large" evidence="11">
    <location>
        <begin position="20"/>
        <end position="350"/>
    </location>
</feature>
<evidence type="ECO:0000256" key="3">
    <source>
        <dbReference type="ARBA" id="ARBA00004953"/>
    </source>
</evidence>
<keyword evidence="13" id="KW-1185">Reference proteome</keyword>
<evidence type="ECO:0000313" key="13">
    <source>
        <dbReference type="Proteomes" id="UP000002620"/>
    </source>
</evidence>
<dbReference type="GO" id="GO:0048472">
    <property type="term" value="F:threonine-phosphate decarboxylase activity"/>
    <property type="evidence" value="ECO:0007669"/>
    <property type="project" value="UniProtKB-EC"/>
</dbReference>
<dbReference type="NCBIfam" id="TIGR01140">
    <property type="entry name" value="L_thr_O3P_dcar"/>
    <property type="match status" value="1"/>
</dbReference>
<evidence type="ECO:0000256" key="5">
    <source>
        <dbReference type="ARBA" id="ARBA00022573"/>
    </source>
</evidence>
<dbReference type="SUPFAM" id="SSF53383">
    <property type="entry name" value="PLP-dependent transferases"/>
    <property type="match status" value="1"/>
</dbReference>
<dbReference type="EC" id="4.1.1.81" evidence="4"/>
<dbReference type="Gene3D" id="3.90.1150.10">
    <property type="entry name" value="Aspartate Aminotransferase, domain 1"/>
    <property type="match status" value="1"/>
</dbReference>
<dbReference type="InterPro" id="IPR005860">
    <property type="entry name" value="CobD"/>
</dbReference>
<dbReference type="PANTHER" id="PTHR42885:SF1">
    <property type="entry name" value="THREONINE-PHOSPHATE DECARBOXYLASE"/>
    <property type="match status" value="1"/>
</dbReference>
<evidence type="ECO:0000256" key="10">
    <source>
        <dbReference type="SAM" id="Phobius"/>
    </source>
</evidence>
<keyword evidence="5" id="KW-0169">Cobalamin biosynthesis</keyword>
<reference evidence="12 13" key="1">
    <citation type="submission" date="2009-10" db="EMBL/GenBank/DDBJ databases">
        <title>Complete sequence of chromosome of Ammonifex degensii KC4.</title>
        <authorList>
            <consortium name="US DOE Joint Genome Institute"/>
            <person name="Kerfeld C."/>
            <person name="Goodner B."/>
            <person name="Huber H."/>
            <person name="Stetter K."/>
            <person name="Lucas S."/>
            <person name="Copeland A."/>
            <person name="Lapidus A."/>
            <person name="Glavina del Rio T."/>
            <person name="Dalin E."/>
            <person name="Tice H."/>
            <person name="Bruce D."/>
            <person name="Goodwin L."/>
            <person name="Pitluck S."/>
            <person name="Saunders E."/>
            <person name="Brettin T."/>
            <person name="Detter J.C."/>
            <person name="Han C."/>
            <person name="Larimer F."/>
            <person name="Land M."/>
            <person name="Hauser L."/>
            <person name="Kyrpides N."/>
            <person name="Ovchinnikova G."/>
            <person name="Richardson P."/>
        </authorList>
    </citation>
    <scope>NUCLEOTIDE SEQUENCE [LARGE SCALE GENOMIC DNA]</scope>
    <source>
        <strain evidence="13">DSM 10501 / KC4</strain>
    </source>
</reference>
<dbReference type="CDD" id="cd00609">
    <property type="entry name" value="AAT_like"/>
    <property type="match status" value="1"/>
</dbReference>
<evidence type="ECO:0000256" key="9">
    <source>
        <dbReference type="ARBA" id="ARBA00048531"/>
    </source>
</evidence>
<comment type="catalytic activity">
    <reaction evidence="9">
        <text>O-phospho-L-threonine + H(+) = (R)-1-aminopropan-2-yl phosphate + CO2</text>
        <dbReference type="Rhea" id="RHEA:11492"/>
        <dbReference type="ChEBI" id="CHEBI:15378"/>
        <dbReference type="ChEBI" id="CHEBI:16526"/>
        <dbReference type="ChEBI" id="CHEBI:58563"/>
        <dbReference type="ChEBI" id="CHEBI:58675"/>
        <dbReference type="EC" id="4.1.1.81"/>
    </reaction>
</comment>
<keyword evidence="6" id="KW-0663">Pyridoxal phosphate</keyword>
<organism evidence="12 13">
    <name type="scientific">Ammonifex degensii (strain DSM 10501 / KC4)</name>
    <dbReference type="NCBI Taxonomy" id="429009"/>
    <lineage>
        <taxon>Bacteria</taxon>
        <taxon>Bacillati</taxon>
        <taxon>Bacillota</taxon>
        <taxon>Clostridia</taxon>
        <taxon>Thermoanaerobacterales</taxon>
        <taxon>Thermoanaerobacteraceae</taxon>
        <taxon>Ammonifex</taxon>
    </lineage>
</organism>
<dbReference type="GO" id="GO:0030170">
    <property type="term" value="F:pyridoxal phosphate binding"/>
    <property type="evidence" value="ECO:0007669"/>
    <property type="project" value="InterPro"/>
</dbReference>
<evidence type="ECO:0000256" key="6">
    <source>
        <dbReference type="ARBA" id="ARBA00022898"/>
    </source>
</evidence>
<dbReference type="UniPathway" id="UPA00148"/>
<dbReference type="KEGG" id="adg:Adeg_1466"/>
<evidence type="ECO:0000313" key="12">
    <source>
        <dbReference type="EMBL" id="ACX52562.1"/>
    </source>
</evidence>
<dbReference type="PROSITE" id="PS00105">
    <property type="entry name" value="AA_TRANSFER_CLASS_1"/>
    <property type="match status" value="1"/>
</dbReference>
<dbReference type="InterPro" id="IPR004838">
    <property type="entry name" value="NHTrfase_class1_PyrdxlP-BS"/>
</dbReference>
<gene>
    <name evidence="12" type="ordered locus">Adeg_1466</name>
</gene>
<evidence type="ECO:0000256" key="1">
    <source>
        <dbReference type="ARBA" id="ARBA00001933"/>
    </source>
</evidence>
<sequence length="362" mass="40234">MEHGGNIFAAAVAFGGSPEDYLDFSSNVNPLGPPVGVLEKISSALPYLSRYPDPEYRDLCWAVADYLGVKQDWLFPGNGTAELIYLLVCALGLRRVLIVEPTFSEYARAVEAHGGQVKRVFLAAPEFEPRAELIRTQLDGVEALFICHPNNPTGKVWPAEELALLVEETGKRGVLLIVDEAFIDFLTPEEIKSLSAKKFLGRFRHLILLYSLTKFFGLAGLRIGFLIASPEILARLKRVAPPWRVNLLAQLAGVEAVKDHAYQTLTRELVSKEKAFLERELGRLPGFEVLPGQANFLLVRVEGTGKTAGEWTASLARRRILVRDASNFLGLDPYYIRVAVRKREDNLRLLAACKEVGKEYGL</sequence>
<dbReference type="InterPro" id="IPR015422">
    <property type="entry name" value="PyrdxlP-dep_Trfase_small"/>
</dbReference>
<keyword evidence="10" id="KW-0472">Membrane</keyword>
<comment type="pathway">
    <text evidence="3">Cofactor biosynthesis; adenosylcobalamin biosynthesis.</text>
</comment>
<dbReference type="InterPro" id="IPR004839">
    <property type="entry name" value="Aminotransferase_I/II_large"/>
</dbReference>
<accession>C9R8D3</accession>
<keyword evidence="10" id="KW-1133">Transmembrane helix</keyword>
<dbReference type="EMBL" id="CP001785">
    <property type="protein sequence ID" value="ACX52562.1"/>
    <property type="molecule type" value="Genomic_DNA"/>
</dbReference>
<evidence type="ECO:0000256" key="4">
    <source>
        <dbReference type="ARBA" id="ARBA00012285"/>
    </source>
</evidence>
<evidence type="ECO:0000259" key="11">
    <source>
        <dbReference type="Pfam" id="PF00155"/>
    </source>
</evidence>
<keyword evidence="10" id="KW-0812">Transmembrane</keyword>
<comment type="function">
    <text evidence="2">Decarboxylates L-threonine-O-3-phosphate to yield (R)-1-amino-2-propanol O-2-phosphate, the precursor for the linkage between the nucleotide loop and the corrin ring in cobalamin.</text>
</comment>
<dbReference type="PANTHER" id="PTHR42885">
    <property type="entry name" value="HISTIDINOL-PHOSPHATE AMINOTRANSFERASE-RELATED"/>
    <property type="match status" value="1"/>
</dbReference>
<evidence type="ECO:0000256" key="7">
    <source>
        <dbReference type="ARBA" id="ARBA00023239"/>
    </source>
</evidence>
<dbReference type="InterPro" id="IPR015424">
    <property type="entry name" value="PyrdxlP-dep_Trfase"/>
</dbReference>
<evidence type="ECO:0000256" key="2">
    <source>
        <dbReference type="ARBA" id="ARBA00003444"/>
    </source>
</evidence>
<comment type="cofactor">
    <cofactor evidence="1">
        <name>pyridoxal 5'-phosphate</name>
        <dbReference type="ChEBI" id="CHEBI:597326"/>
    </cofactor>
</comment>
<dbReference type="STRING" id="429009.Adeg_1466"/>
<keyword evidence="7" id="KW-0456">Lyase</keyword>
<dbReference type="RefSeq" id="WP_015739439.1">
    <property type="nucleotide sequence ID" value="NC_013385.1"/>
</dbReference>
<dbReference type="Proteomes" id="UP000002620">
    <property type="component" value="Chromosome"/>
</dbReference>
<feature type="transmembrane region" description="Helical" evidence="10">
    <location>
        <begin position="207"/>
        <end position="228"/>
    </location>
</feature>
<dbReference type="eggNOG" id="COG0079">
    <property type="taxonomic scope" value="Bacteria"/>
</dbReference>
<dbReference type="InterPro" id="IPR015421">
    <property type="entry name" value="PyrdxlP-dep_Trfase_major"/>
</dbReference>
<dbReference type="HOGENOM" id="CLU_017584_3_2_9"/>